<sequence>MKLTTEMENVDLRTVVSIVKEGIVAVKMDTVEKVQNTVMSIRSALHFILFTTPNLMVLIPNIWNTKTTLTSTLADHIATAREPPVRTTDVDPSSNILIAQLVHAVAQKDVAELQKNFVTWIQYVPNLVMSSIALSRRMIASTNPFLKKKRDVKSSKNAAAQLDRSPPRRKFRYVIKGL</sequence>
<organism evidence="1">
    <name type="scientific">Spongospora subterranea</name>
    <dbReference type="NCBI Taxonomy" id="70186"/>
    <lineage>
        <taxon>Eukaryota</taxon>
        <taxon>Sar</taxon>
        <taxon>Rhizaria</taxon>
        <taxon>Endomyxa</taxon>
        <taxon>Phytomyxea</taxon>
        <taxon>Plasmodiophorida</taxon>
        <taxon>Plasmodiophoridae</taxon>
        <taxon>Spongospora</taxon>
    </lineage>
</organism>
<name>A0A0H5R4I6_9EUKA</name>
<protein>
    <submittedName>
        <fullName evidence="1">Uncharacterized protein</fullName>
    </submittedName>
</protein>
<proteinExistence type="predicted"/>
<accession>A0A0H5R4I6</accession>
<dbReference type="AlphaFoldDB" id="A0A0H5R4I6"/>
<dbReference type="EMBL" id="HACM01008354">
    <property type="protein sequence ID" value="CRZ08796.1"/>
    <property type="molecule type" value="Transcribed_RNA"/>
</dbReference>
<reference evidence="1" key="1">
    <citation type="submission" date="2015-04" db="EMBL/GenBank/DDBJ databases">
        <title>The genome sequence of the plant pathogenic Rhizarian Plasmodiophora brassicae reveals insights in its biotrophic life cycle and the origin of chitin synthesis.</title>
        <authorList>
            <person name="Schwelm A."/>
            <person name="Fogelqvist J."/>
            <person name="Knaust A."/>
            <person name="Julke S."/>
            <person name="Lilja T."/>
            <person name="Dhandapani V."/>
            <person name="Bonilla-Rosso G."/>
            <person name="Karlsson M."/>
            <person name="Shevchenko A."/>
            <person name="Choi S.R."/>
            <person name="Kim H.G."/>
            <person name="Park J.Y."/>
            <person name="Lim Y.P."/>
            <person name="Ludwig-Muller J."/>
            <person name="Dixelius C."/>
        </authorList>
    </citation>
    <scope>NUCLEOTIDE SEQUENCE</scope>
    <source>
        <tissue evidence="1">Potato root galls</tissue>
    </source>
</reference>
<evidence type="ECO:0000313" key="1">
    <source>
        <dbReference type="EMBL" id="CRZ08796.1"/>
    </source>
</evidence>